<sequence>MERKVRDSCRESVAWETPQARRGGSRPPTESECLRSINVPFYKPKKD</sequence>
<name>A0A941J6D1_9BACI</name>
<feature type="compositionally biased region" description="Basic and acidic residues" evidence="1">
    <location>
        <begin position="1"/>
        <end position="10"/>
    </location>
</feature>
<dbReference type="EMBL" id="JAGTPW010000061">
    <property type="protein sequence ID" value="MBR8645977.1"/>
    <property type="molecule type" value="Genomic_DNA"/>
</dbReference>
<evidence type="ECO:0000313" key="3">
    <source>
        <dbReference type="Proteomes" id="UP000680045"/>
    </source>
</evidence>
<accession>A0A941J6D1</accession>
<dbReference type="Proteomes" id="UP000680045">
    <property type="component" value="Unassembled WGS sequence"/>
</dbReference>
<evidence type="ECO:0000313" key="2">
    <source>
        <dbReference type="EMBL" id="MBR8645977.1"/>
    </source>
</evidence>
<protein>
    <submittedName>
        <fullName evidence="2">Uncharacterized protein</fullName>
    </submittedName>
</protein>
<proteinExistence type="predicted"/>
<comment type="caution">
    <text evidence="2">The sequence shown here is derived from an EMBL/GenBank/DDBJ whole genome shotgun (WGS) entry which is preliminary data.</text>
</comment>
<feature type="region of interest" description="Disordered" evidence="1">
    <location>
        <begin position="1"/>
        <end position="32"/>
    </location>
</feature>
<reference evidence="2" key="1">
    <citation type="submission" date="2021-04" db="EMBL/GenBank/DDBJ databases">
        <title>Whole genome sequencing of Enterococci isolates from hospitalized patients.</title>
        <authorList>
            <person name="Ogoti B.M."/>
            <person name="Onyambu F.G."/>
        </authorList>
    </citation>
    <scope>NUCLEOTIDE SEQUENCE</scope>
    <source>
        <strain evidence="2">242</strain>
    </source>
</reference>
<evidence type="ECO:0000256" key="1">
    <source>
        <dbReference type="SAM" id="MobiDB-lite"/>
    </source>
</evidence>
<dbReference type="AlphaFoldDB" id="A0A941J6D1"/>
<gene>
    <name evidence="2" type="ORF">KEH51_24795</name>
</gene>
<organism evidence="2 3">
    <name type="scientific">Peribacillus frigoritolerans</name>
    <dbReference type="NCBI Taxonomy" id="450367"/>
    <lineage>
        <taxon>Bacteria</taxon>
        <taxon>Bacillati</taxon>
        <taxon>Bacillota</taxon>
        <taxon>Bacilli</taxon>
        <taxon>Bacillales</taxon>
        <taxon>Bacillaceae</taxon>
        <taxon>Peribacillus</taxon>
    </lineage>
</organism>